<proteinExistence type="predicted"/>
<dbReference type="Gene3D" id="3.40.50.150">
    <property type="entry name" value="Vaccinia Virus protein VP39"/>
    <property type="match status" value="1"/>
</dbReference>
<accession>A0A2N5CYE6</accession>
<sequence length="313" mass="35438">MSSFDTFGRIPVRLQREHGRQRLSQETVMHDLPTSEEGLDMSYVKPRQTVDWKGREVAFCDWNHPLVNEPPISELLRRYSQTYHWDRLIKPGSLCVDVGAHSGDTTIPIGVFSYDHATGKPGKVLAVEPNRDVYPVLEVNTSLNTSWAEFTLSRYAVTKKDGEVVELVDNGNQNCNGGLIDPNFSEALQAQMQGLAQVRTTVEGIRLDTLLKRTYSDAELATLSFVKTDCEGFDKEILRASKDLIVEYKPFLFVEWYDLFPTMEDHNDLFDAISDLGFEPLNPETLQPASYETGKLTDLLLVHPSRRPEIADL</sequence>
<protein>
    <recommendedName>
        <fullName evidence="1">Methyltransferase FkbM domain-containing protein</fullName>
    </recommendedName>
</protein>
<dbReference type="PANTHER" id="PTHR34203">
    <property type="entry name" value="METHYLTRANSFERASE, FKBM FAMILY PROTEIN"/>
    <property type="match status" value="1"/>
</dbReference>
<dbReference type="PANTHER" id="PTHR34203:SF15">
    <property type="entry name" value="SLL1173 PROTEIN"/>
    <property type="match status" value="1"/>
</dbReference>
<dbReference type="Proteomes" id="UP000234479">
    <property type="component" value="Unassembled WGS sequence"/>
</dbReference>
<evidence type="ECO:0000259" key="1">
    <source>
        <dbReference type="Pfam" id="PF05050"/>
    </source>
</evidence>
<reference evidence="2 3" key="1">
    <citation type="submission" date="2017-12" db="EMBL/GenBank/DDBJ databases">
        <title>The genome sequence of Caulobacter sp. 410.</title>
        <authorList>
            <person name="Gao J."/>
            <person name="Mao X."/>
            <person name="Sun J."/>
        </authorList>
    </citation>
    <scope>NUCLEOTIDE SEQUENCE [LARGE SCALE GENOMIC DNA]</scope>
    <source>
        <strain evidence="2 3">410</strain>
    </source>
</reference>
<feature type="domain" description="Methyltransferase FkbM" evidence="1">
    <location>
        <begin position="97"/>
        <end position="279"/>
    </location>
</feature>
<dbReference type="SUPFAM" id="SSF53335">
    <property type="entry name" value="S-adenosyl-L-methionine-dependent methyltransferases"/>
    <property type="match status" value="1"/>
</dbReference>
<dbReference type="InterPro" id="IPR029063">
    <property type="entry name" value="SAM-dependent_MTases_sf"/>
</dbReference>
<dbReference type="EMBL" id="PJRS01000049">
    <property type="protein sequence ID" value="PLR18831.1"/>
    <property type="molecule type" value="Genomic_DNA"/>
</dbReference>
<evidence type="ECO:0000313" key="3">
    <source>
        <dbReference type="Proteomes" id="UP000234479"/>
    </source>
</evidence>
<dbReference type="AlphaFoldDB" id="A0A2N5CYE6"/>
<dbReference type="InterPro" id="IPR006342">
    <property type="entry name" value="FkbM_mtfrase"/>
</dbReference>
<dbReference type="OrthoDB" id="5679686at2"/>
<dbReference type="NCBIfam" id="TIGR01444">
    <property type="entry name" value="fkbM_fam"/>
    <property type="match status" value="1"/>
</dbReference>
<keyword evidence="3" id="KW-1185">Reference proteome</keyword>
<evidence type="ECO:0000313" key="2">
    <source>
        <dbReference type="EMBL" id="PLR18831.1"/>
    </source>
</evidence>
<comment type="caution">
    <text evidence="2">The sequence shown here is derived from an EMBL/GenBank/DDBJ whole genome shotgun (WGS) entry which is preliminary data.</text>
</comment>
<dbReference type="InterPro" id="IPR052514">
    <property type="entry name" value="SAM-dependent_MTase"/>
</dbReference>
<dbReference type="Pfam" id="PF05050">
    <property type="entry name" value="Methyltransf_21"/>
    <property type="match status" value="1"/>
</dbReference>
<organism evidence="2 3">
    <name type="scientific">Caulobacter zeae</name>
    <dbReference type="NCBI Taxonomy" id="2055137"/>
    <lineage>
        <taxon>Bacteria</taxon>
        <taxon>Pseudomonadati</taxon>
        <taxon>Pseudomonadota</taxon>
        <taxon>Alphaproteobacteria</taxon>
        <taxon>Caulobacterales</taxon>
        <taxon>Caulobacteraceae</taxon>
        <taxon>Caulobacter</taxon>
    </lineage>
</organism>
<name>A0A2N5CYE6_9CAUL</name>
<gene>
    <name evidence="2" type="ORF">SGCZBJ_24660</name>
</gene>